<dbReference type="STRING" id="1385699.A7A78_02445"/>
<dbReference type="AlphaFoldDB" id="A0A1A9LHI2"/>
<sequence length="468" mass="54976">MFIWVRLFKKILLLLLITTILSCKNKEDNAVGPTYISGQIVNPTLDYIIFSRGNDILDTVKLDANNFFHYQTDKIKPGLYNLKHSESQVFYIEPGDSLLLHINTVDFDESLAYSGKGGEENNLLMELYLMNEKENQNLPNWYSLSSKDFDHKIDSLRAIKTGEYEDFIKNNEVPEEFKKIALANIEYDYYSKKEMYGAANRSNPEKFAEDYFDYRKKINFELDELKFYYPYYRFINRYIENMVCSEYGSKTILDRNSYRYNYRKLQLIDSIITSDTLKNSLLRYNTYGYLLNAKNAEEEQKFFEVFSKMNTDKKHVEELSKLLDATVKLTAGNTIPNVLVVNTDNVVKDLQSIINSPTVLFFWSAQSKVQYREIHNRAAELKSKYPEYDFIGINTDTHFKKWRETIRKLGYNSTQEFQLENLNDAEKKFVLNSMSKVIILDKNSVILEGKTNMFNPNFEELLLGFLNQ</sequence>
<dbReference type="InterPro" id="IPR036249">
    <property type="entry name" value="Thioredoxin-like_sf"/>
</dbReference>
<comment type="caution">
    <text evidence="2">The sequence shown here is derived from an EMBL/GenBank/DDBJ whole genome shotgun (WGS) entry which is preliminary data.</text>
</comment>
<dbReference type="Gene3D" id="3.40.30.10">
    <property type="entry name" value="Glutaredoxin"/>
    <property type="match status" value="1"/>
</dbReference>
<dbReference type="Proteomes" id="UP000077552">
    <property type="component" value="Unassembled WGS sequence"/>
</dbReference>
<dbReference type="InterPro" id="IPR013766">
    <property type="entry name" value="Thioredoxin_domain"/>
</dbReference>
<reference evidence="2 3" key="1">
    <citation type="submission" date="2016-05" db="EMBL/GenBank/DDBJ databases">
        <title>Genome sequencing of Vitellibacter soesokkakensis RSSK-12.</title>
        <authorList>
            <person name="Thevarajoo S."/>
            <person name="Selvaratnam C."/>
            <person name="Goh K.M."/>
            <person name="Chan K.-G."/>
            <person name="Chong C.S."/>
        </authorList>
    </citation>
    <scope>NUCLEOTIDE SEQUENCE [LARGE SCALE GENOMIC DNA]</scope>
    <source>
        <strain evidence="2 3">RSSK-12</strain>
    </source>
</reference>
<protein>
    <recommendedName>
        <fullName evidence="1">Thioredoxin domain-containing protein</fullName>
    </recommendedName>
</protein>
<accession>A0A1A9LHI2</accession>
<evidence type="ECO:0000313" key="3">
    <source>
        <dbReference type="Proteomes" id="UP000077552"/>
    </source>
</evidence>
<dbReference type="EMBL" id="LXIE01000001">
    <property type="protein sequence ID" value="OAD92788.1"/>
    <property type="molecule type" value="Genomic_DNA"/>
</dbReference>
<organism evidence="2 3">
    <name type="scientific">Aequorivita soesokkakensis</name>
    <dbReference type="NCBI Taxonomy" id="1385699"/>
    <lineage>
        <taxon>Bacteria</taxon>
        <taxon>Pseudomonadati</taxon>
        <taxon>Bacteroidota</taxon>
        <taxon>Flavobacteriia</taxon>
        <taxon>Flavobacteriales</taxon>
        <taxon>Flavobacteriaceae</taxon>
        <taxon>Aequorivita</taxon>
    </lineage>
</organism>
<dbReference type="Pfam" id="PF13905">
    <property type="entry name" value="Thioredoxin_8"/>
    <property type="match status" value="1"/>
</dbReference>
<proteinExistence type="predicted"/>
<dbReference type="SUPFAM" id="SSF52833">
    <property type="entry name" value="Thioredoxin-like"/>
    <property type="match status" value="1"/>
</dbReference>
<feature type="domain" description="Thioredoxin" evidence="1">
    <location>
        <begin position="329"/>
        <end position="468"/>
    </location>
</feature>
<gene>
    <name evidence="2" type="ORF">A7A78_02445</name>
</gene>
<dbReference type="PROSITE" id="PS51352">
    <property type="entry name" value="THIOREDOXIN_2"/>
    <property type="match status" value="1"/>
</dbReference>
<dbReference type="PROSITE" id="PS51257">
    <property type="entry name" value="PROKAR_LIPOPROTEIN"/>
    <property type="match status" value="1"/>
</dbReference>
<evidence type="ECO:0000259" key="1">
    <source>
        <dbReference type="PROSITE" id="PS51352"/>
    </source>
</evidence>
<evidence type="ECO:0000313" key="2">
    <source>
        <dbReference type="EMBL" id="OAD92788.1"/>
    </source>
</evidence>
<dbReference type="InterPro" id="IPR012336">
    <property type="entry name" value="Thioredoxin-like_fold"/>
</dbReference>
<name>A0A1A9LHI2_9FLAO</name>
<keyword evidence="3" id="KW-1185">Reference proteome</keyword>